<reference evidence="3" key="1">
    <citation type="submission" date="2012-11" db="EMBL/GenBank/DDBJ databases">
        <authorList>
            <person name="Lucero-Rivera Y.E."/>
            <person name="Tovar-Ramirez D."/>
        </authorList>
    </citation>
    <scope>NUCLEOTIDE SEQUENCE [LARGE SCALE GENOMIC DNA]</scope>
    <source>
        <strain evidence="3">Araruama</strain>
    </source>
</reference>
<evidence type="ECO:0000259" key="1">
    <source>
        <dbReference type="Pfam" id="PF13304"/>
    </source>
</evidence>
<dbReference type="AlphaFoldDB" id="A0A1V1PD13"/>
<feature type="domain" description="ATPase AAA-type core" evidence="1">
    <location>
        <begin position="41"/>
        <end position="116"/>
    </location>
</feature>
<accession>A0A1V1PD13</accession>
<dbReference type="EMBL" id="ATBP01000123">
    <property type="protein sequence ID" value="ETR72678.1"/>
    <property type="molecule type" value="Genomic_DNA"/>
</dbReference>
<dbReference type="GO" id="GO:0005524">
    <property type="term" value="F:ATP binding"/>
    <property type="evidence" value="ECO:0007669"/>
    <property type="project" value="InterPro"/>
</dbReference>
<dbReference type="Proteomes" id="UP000189670">
    <property type="component" value="Unassembled WGS sequence"/>
</dbReference>
<name>A0A1V1PD13_9BACT</name>
<proteinExistence type="predicted"/>
<evidence type="ECO:0000313" key="3">
    <source>
        <dbReference type="Proteomes" id="UP000189670"/>
    </source>
</evidence>
<organism evidence="2 3">
    <name type="scientific">Candidatus Magnetoglobus multicellularis str. Araruama</name>
    <dbReference type="NCBI Taxonomy" id="890399"/>
    <lineage>
        <taxon>Bacteria</taxon>
        <taxon>Pseudomonadati</taxon>
        <taxon>Thermodesulfobacteriota</taxon>
        <taxon>Desulfobacteria</taxon>
        <taxon>Desulfobacterales</taxon>
        <taxon>Desulfobacteraceae</taxon>
        <taxon>Candidatus Magnetoglobus</taxon>
    </lineage>
</organism>
<gene>
    <name evidence="2" type="ORF">OMM_01526</name>
</gene>
<evidence type="ECO:0000313" key="2">
    <source>
        <dbReference type="EMBL" id="ETR72678.1"/>
    </source>
</evidence>
<dbReference type="Pfam" id="PF13304">
    <property type="entry name" value="AAA_21"/>
    <property type="match status" value="1"/>
</dbReference>
<dbReference type="PANTHER" id="PTHR40396:SF1">
    <property type="entry name" value="ATPASE AAA-TYPE CORE DOMAIN-CONTAINING PROTEIN"/>
    <property type="match status" value="1"/>
</dbReference>
<dbReference type="GO" id="GO:0016887">
    <property type="term" value="F:ATP hydrolysis activity"/>
    <property type="evidence" value="ECO:0007669"/>
    <property type="project" value="InterPro"/>
</dbReference>
<comment type="caution">
    <text evidence="2">The sequence shown here is derived from an EMBL/GenBank/DDBJ whole genome shotgun (WGS) entry which is preliminary data.</text>
</comment>
<protein>
    <recommendedName>
        <fullName evidence="1">ATPase AAA-type core domain-containing protein</fullName>
    </recommendedName>
</protein>
<dbReference type="InterPro" id="IPR003959">
    <property type="entry name" value="ATPase_AAA_core"/>
</dbReference>
<dbReference type="PANTHER" id="PTHR40396">
    <property type="entry name" value="ATPASE-LIKE PROTEIN"/>
    <property type="match status" value="1"/>
</dbReference>
<sequence>MIDWTNSFDTTSNAESILSPSVARAKNIIRFTDKFMKTKYNQISAYDASEGVLYILFCSVLALSPNSPKCFAIDNLDHALNPRLILNLTQLLCNWLTQNKNSPQVFFSAHNPAVLDGLNLQDERIRLFTVERNNQGHTEINRIFMTKELIKLGNEKGWPLSRLWLMGHLGGVPNV</sequence>